<organism evidence="2 3">
    <name type="scientific">Sulfitobacter alexandrii</name>
    <dbReference type="NCBI Taxonomy" id="1917485"/>
    <lineage>
        <taxon>Bacteria</taxon>
        <taxon>Pseudomonadati</taxon>
        <taxon>Pseudomonadota</taxon>
        <taxon>Alphaproteobacteria</taxon>
        <taxon>Rhodobacterales</taxon>
        <taxon>Roseobacteraceae</taxon>
        <taxon>Sulfitobacter</taxon>
    </lineage>
</organism>
<accession>A0A1J0WIZ4</accession>
<dbReference type="KEGG" id="suam:BOO69_13520"/>
<evidence type="ECO:0000313" key="3">
    <source>
        <dbReference type="Proteomes" id="UP000181897"/>
    </source>
</evidence>
<keyword evidence="1" id="KW-0472">Membrane</keyword>
<evidence type="ECO:0000313" key="2">
    <source>
        <dbReference type="EMBL" id="APE44303.1"/>
    </source>
</evidence>
<name>A0A1J0WIZ4_9RHOB</name>
<proteinExistence type="predicted"/>
<reference evidence="2 3" key="1">
    <citation type="submission" date="2016-11" db="EMBL/GenBank/DDBJ databases">
        <title>Complete genome sequence of Sulfitobacter sp. AM1-D1, a toxic bacteria associated with marine dinoflagellate Alexandrium minutum in East China Sea.</title>
        <authorList>
            <person name="Yang Q."/>
            <person name="Zhang X."/>
            <person name="Tian X."/>
        </authorList>
    </citation>
    <scope>NUCLEOTIDE SEQUENCE [LARGE SCALE GENOMIC DNA]</scope>
    <source>
        <strain evidence="2 3">AM1-D1</strain>
    </source>
</reference>
<keyword evidence="3" id="KW-1185">Reference proteome</keyword>
<keyword evidence="1" id="KW-1133">Transmembrane helix</keyword>
<dbReference type="STRING" id="1917485.BOO69_13520"/>
<dbReference type="AlphaFoldDB" id="A0A1J0WIZ4"/>
<protein>
    <submittedName>
        <fullName evidence="2">Uncharacterized protein</fullName>
    </submittedName>
</protein>
<feature type="transmembrane region" description="Helical" evidence="1">
    <location>
        <begin position="88"/>
        <end position="107"/>
    </location>
</feature>
<feature type="transmembrane region" description="Helical" evidence="1">
    <location>
        <begin position="16"/>
        <end position="35"/>
    </location>
</feature>
<gene>
    <name evidence="2" type="ORF">BOO69_13520</name>
</gene>
<feature type="transmembrane region" description="Helical" evidence="1">
    <location>
        <begin position="47"/>
        <end position="68"/>
    </location>
</feature>
<keyword evidence="1" id="KW-0812">Transmembrane</keyword>
<sequence>MSRTALSLFMENGMDIILGLCAASVTVLMFCWAFGAHRRAVPAGWTLWPGASMLTCVALTMLAPLSLGLFVRAAMAPARVVETFNWEAALVAVALMALAAILGPVLIRPARSGARPTVVSAVAAPVATA</sequence>
<dbReference type="EMBL" id="CP018076">
    <property type="protein sequence ID" value="APE44303.1"/>
    <property type="molecule type" value="Genomic_DNA"/>
</dbReference>
<evidence type="ECO:0000256" key="1">
    <source>
        <dbReference type="SAM" id="Phobius"/>
    </source>
</evidence>
<dbReference type="Proteomes" id="UP000181897">
    <property type="component" value="Chromosome"/>
</dbReference>